<dbReference type="GO" id="GO:0006886">
    <property type="term" value="P:intracellular protein transport"/>
    <property type="evidence" value="ECO:0007669"/>
    <property type="project" value="InterPro"/>
</dbReference>
<evidence type="ECO:0000313" key="4">
    <source>
        <dbReference type="EMBL" id="PWU96942.1"/>
    </source>
</evidence>
<dbReference type="VEuPathDB" id="TriTrypDB:C3747_12g56"/>
<dbReference type="VEuPathDB" id="TriTrypDB:BCY84_18437"/>
<dbReference type="SUPFAM" id="SSF50978">
    <property type="entry name" value="WD40 repeat-like"/>
    <property type="match status" value="1"/>
</dbReference>
<dbReference type="VEuPathDB" id="TriTrypDB:TcYC6_0053580"/>
<dbReference type="VEuPathDB" id="TriTrypDB:ECC02_003735"/>
<dbReference type="VEuPathDB" id="TriTrypDB:TcBrA4_0104660"/>
<dbReference type="EMBL" id="PRFA01000017">
    <property type="protein sequence ID" value="PWU96942.1"/>
    <property type="molecule type" value="Genomic_DNA"/>
</dbReference>
<dbReference type="GO" id="GO:0005829">
    <property type="term" value="C:cytosol"/>
    <property type="evidence" value="ECO:0007669"/>
    <property type="project" value="TreeGrafter"/>
</dbReference>
<evidence type="ECO:0000256" key="1">
    <source>
        <dbReference type="ARBA" id="ARBA00004370"/>
    </source>
</evidence>
<dbReference type="VEuPathDB" id="TriTrypDB:TcG_00304"/>
<dbReference type="Pfam" id="PF07064">
    <property type="entry name" value="RIC1"/>
    <property type="match status" value="1"/>
</dbReference>
<comment type="caution">
    <text evidence="4">The sequence shown here is derived from an EMBL/GenBank/DDBJ whole genome shotgun (WGS) entry which is preliminary data.</text>
</comment>
<dbReference type="PANTHER" id="PTHR22746">
    <property type="entry name" value="RAB6A-GEF COMPLEX PARTNER PROTEIN 1"/>
    <property type="match status" value="1"/>
</dbReference>
<reference evidence="4 5" key="1">
    <citation type="journal article" date="2018" name="Microb. Genom.">
        <title>Expanding an expanded genome: long-read sequencing of Trypanosoma cruzi.</title>
        <authorList>
            <person name="Berna L."/>
            <person name="Rodriguez M."/>
            <person name="Chiribao M.L."/>
            <person name="Parodi-Talice A."/>
            <person name="Pita S."/>
            <person name="Rijo G."/>
            <person name="Alvarez-Valin F."/>
            <person name="Robello C."/>
        </authorList>
    </citation>
    <scope>NUCLEOTIDE SEQUENCE [LARGE SCALE GENOMIC DNA]</scope>
    <source>
        <strain evidence="4 5">Dm28c</strain>
    </source>
</reference>
<dbReference type="InterPro" id="IPR040096">
    <property type="entry name" value="Ric1"/>
</dbReference>
<evidence type="ECO:0000259" key="3">
    <source>
        <dbReference type="Pfam" id="PF07064"/>
    </source>
</evidence>
<name>A0A2V2VNE5_TRYCR</name>
<dbReference type="Proteomes" id="UP000246121">
    <property type="component" value="Unassembled WGS sequence"/>
</dbReference>
<dbReference type="InterPro" id="IPR036322">
    <property type="entry name" value="WD40_repeat_dom_sf"/>
</dbReference>
<gene>
    <name evidence="4" type="ORF">C4B63_17g57</name>
</gene>
<proteinExistence type="predicted"/>
<dbReference type="AlphaFoldDB" id="A0A2V2VNE5"/>
<dbReference type="GO" id="GO:0034066">
    <property type="term" value="C:Ric1-Rgp1 guanyl-nucleotide exchange factor complex"/>
    <property type="evidence" value="ECO:0007669"/>
    <property type="project" value="InterPro"/>
</dbReference>
<comment type="subcellular location">
    <subcellularLocation>
        <location evidence="1">Membrane</location>
    </subcellularLocation>
</comment>
<feature type="domain" description="RIC1 C-terminal alpha solenoid region" evidence="3">
    <location>
        <begin position="810"/>
        <end position="968"/>
    </location>
</feature>
<dbReference type="VEuPathDB" id="TriTrypDB:TCDM_09116"/>
<protein>
    <recommendedName>
        <fullName evidence="3">RIC1 C-terminal alpha solenoid region domain-containing protein</fullName>
    </recommendedName>
</protein>
<evidence type="ECO:0000256" key="2">
    <source>
        <dbReference type="ARBA" id="ARBA00023136"/>
    </source>
</evidence>
<dbReference type="GO" id="GO:0042147">
    <property type="term" value="P:retrograde transport, endosome to Golgi"/>
    <property type="evidence" value="ECO:0007669"/>
    <property type="project" value="TreeGrafter"/>
</dbReference>
<organism evidence="4 5">
    <name type="scientific">Trypanosoma cruzi</name>
    <dbReference type="NCBI Taxonomy" id="5693"/>
    <lineage>
        <taxon>Eukaryota</taxon>
        <taxon>Discoba</taxon>
        <taxon>Euglenozoa</taxon>
        <taxon>Kinetoplastea</taxon>
        <taxon>Metakinetoplastina</taxon>
        <taxon>Trypanosomatida</taxon>
        <taxon>Trypanosomatidae</taxon>
        <taxon>Trypanosoma</taxon>
        <taxon>Schizotrypanum</taxon>
    </lineage>
</organism>
<dbReference type="InterPro" id="IPR009771">
    <property type="entry name" value="RIC1_C"/>
</dbReference>
<dbReference type="VEuPathDB" id="TriTrypDB:TcCL_NonESM00895"/>
<dbReference type="VEuPathDB" id="TriTrypDB:Tc_MARK_2969"/>
<dbReference type="VEuPathDB" id="TriTrypDB:TcCLB.511727.250"/>
<dbReference type="VEuPathDB" id="TriTrypDB:TCSYLVIO_004224"/>
<accession>A0A2V2VNE5</accession>
<keyword evidence="2" id="KW-0472">Membrane</keyword>
<evidence type="ECO:0000313" key="5">
    <source>
        <dbReference type="Proteomes" id="UP000246121"/>
    </source>
</evidence>
<dbReference type="GO" id="GO:0000139">
    <property type="term" value="C:Golgi membrane"/>
    <property type="evidence" value="ECO:0007669"/>
    <property type="project" value="TreeGrafter"/>
</dbReference>
<sequence>MHLVYGCPAVYSWDPQPNDYGGRSLAVLSSSVGNYIVVLSSTQLHFWTGTSDIIYLGSVRINGATVDDDPATHFLLHARGDYLVVTTLQRRILFFNISLEVKNTEVLAPLYHDNLLRTGPFASRVRFLKEERLEFGIVTSLASGGSNCFFVCTTAGVVCVMGWFQQKLLHTWSCRSLGKDALSFVPLDEMGEEHADSSMRVSRGDILSGSILDVCHSSQIKLTVFLLSNGYVVLAQSNVGNDFTRDDIAFSLKCAAATCVARVSVNSRHMLLAMATDAGDVMCKWIGEDLSLKPMWNGLKCLRDVKRHGPIGELLWSPDEELLCVGFYHLGVFVLHYSGVCLCSSMLFHNFQRRVVQGCISFLWASHGHRLFVVEPLSDGFTEYSFGQIISSPCGETTGSFTPIVAFNNDALRLAGNFPAGGGPTFNDVVSVRSQYAIENYPLTQGAVSPDGGSVVLAGKNGFVLFDCLSHRWSALREKRQEAEFFCVAQPLWLSNIAVVMPVRMNRSRNFELRVYARKCLDENALLYREPLERMPLQVCECHEEFNDMFILLLDSSNALLLWRCVIAHDKHSYLPDAKIYLEFIKRTQLPDGLVYPVGMAGIHPARKGPKRTSFLSFSSQRNGYENALPYALFILRGSHALVSFDLGAAATNTSETSSAIKILILDGVCRIWIDYSVPMDGSVVIVFGVHGINFLHLLGGEDDMEIFPVVHEYAVSEFDAESIPVGLSTYNGCLFTAFSTKEVIGSIGGTSPTVSLRISLKPLLYNFCVLTALTCMGLPSLDTVNNKTPSNVNPFPLVMWNDRLLYWLESMRRNGTFIPNADYFLHTLISESIPCGLDHDSRRAAVQATVSLLRRYSEFYSVVVSCMRMLDVSQWRNLLDVLGSPLEFFRECIENHRFEESAQLLRVIMLDGNFPDDGASVDSLEATMLCAVHLFVLALWRRNVPLVHDLLRFMALLHTELVSPDFETDRKANGSGVWKRFLTAVGFQKDLPQDFSPETEQLCLLTPEEVSGGPSNSDMLQRRSVVEFVLRKYPKVRQAVHDVFSESLFAGHLMVLRDMSHELFIALRHFVTTKTRPTMRSLRTKASDDAVTEDDSCEGTPEIMHLPALFDGIHDEFGLPRSLRCIGTEFQDSVIHFMATEGTGSNVAVWTTAQSYVYTTPRMVETILGIRDLYSIWDECVLAVNVVLMIEDAVIQQIQAAPTLVKALQHLIAQPQNAGYKNFVQGCINGYDTANLSTGLMPSAV</sequence>
<dbReference type="VEuPathDB" id="TriTrypDB:C4B63_17g57"/>
<dbReference type="PANTHER" id="PTHR22746:SF10">
    <property type="entry name" value="GUANINE NUCLEOTIDE EXCHANGE FACTOR SUBUNIT RIC1"/>
    <property type="match status" value="1"/>
</dbReference>